<keyword evidence="3 10" id="KW-0812">Transmembrane</keyword>
<dbReference type="AlphaFoldDB" id="A0AAD5FAU3"/>
<dbReference type="GO" id="GO:0009897">
    <property type="term" value="C:external side of plasma membrane"/>
    <property type="evidence" value="ECO:0007669"/>
    <property type="project" value="TreeGrafter"/>
</dbReference>
<accession>A0AAD5FAU3</accession>
<evidence type="ECO:0000256" key="5">
    <source>
        <dbReference type="ARBA" id="ARBA00023040"/>
    </source>
</evidence>
<dbReference type="InterPro" id="IPR000355">
    <property type="entry name" value="Chemokine_rcpt"/>
</dbReference>
<feature type="transmembrane region" description="Helical" evidence="10">
    <location>
        <begin position="73"/>
        <end position="92"/>
    </location>
</feature>
<evidence type="ECO:0000313" key="12">
    <source>
        <dbReference type="EMBL" id="KAI5609193.1"/>
    </source>
</evidence>
<evidence type="ECO:0000313" key="13">
    <source>
        <dbReference type="Proteomes" id="UP001205998"/>
    </source>
</evidence>
<sequence length="590" mass="67984">IVVPLFFGIVVVFSLIGNILVLVIIGLYENLKSLTNIFILNLALSDLLFTFGLPFWAWYYIWGWNLGDVACKAVSFFFYAGFYSSVVFLILMTIQRYMAVVHPLSDWERRQGFALIPILAWVVSIAVALPAPIFNSIQADPENPQKLYCEYNSTEVYITITYTQNVFFVFAFVVMGFCYIRILQTIIKTRTNKRHRSIRLILCIVIVFFLGWAPYNLVMFLHTLVHHQVNYFTDCEVTHHLDYAEYVCKLLAFSHCCLNPVFYVFVGVKFRNHLKGILQKVFHRTDNVNMRQTQAVQSHGSVELKDELCHKEAVAKFGSVLVPLFFCIVFVLSIIGNSLVLGILAHYENMKSLTNIFILNLALSDLLFSVGLPFWVHYFIWGWNLGDVACKTVCFVFYAGFYSSVVFLMLMTIQRYMAVVYPLSDWEKRQGFALIPTVAWILSIGAAVPASIFSSEIPDPAHPSQLYCEYNSKKAKITFAYVQNGFFFCAFVVMGFCYSSILKTIINTRTKKRHRTMRLIFTIVVAFFLGWAPYNLVNFFQTLTQLNLNYFTDCEVTHHLDYAEYVCKLLAFSHCCLNPVFYVFVGLKFR</sequence>
<feature type="transmembrane region" description="Helical" evidence="10">
    <location>
        <begin position="569"/>
        <end position="587"/>
    </location>
</feature>
<dbReference type="PANTHER" id="PTHR10489">
    <property type="entry name" value="CELL ADHESION MOLECULE"/>
    <property type="match status" value="1"/>
</dbReference>
<dbReference type="GO" id="GO:0007204">
    <property type="term" value="P:positive regulation of cytosolic calcium ion concentration"/>
    <property type="evidence" value="ECO:0007669"/>
    <property type="project" value="TreeGrafter"/>
</dbReference>
<feature type="transmembrane region" description="Helical" evidence="10">
    <location>
        <begin position="40"/>
        <end position="61"/>
    </location>
</feature>
<evidence type="ECO:0000259" key="11">
    <source>
        <dbReference type="PROSITE" id="PS50262"/>
    </source>
</evidence>
<feature type="transmembrane region" description="Helical" evidence="10">
    <location>
        <begin position="433"/>
        <end position="453"/>
    </location>
</feature>
<dbReference type="GO" id="GO:0006955">
    <property type="term" value="P:immune response"/>
    <property type="evidence" value="ECO:0007669"/>
    <property type="project" value="TreeGrafter"/>
</dbReference>
<comment type="caution">
    <text evidence="12">The sequence shown here is derived from an EMBL/GenBank/DDBJ whole genome shotgun (WGS) entry which is preliminary data.</text>
</comment>
<keyword evidence="9" id="KW-0807">Transducer</keyword>
<dbReference type="GO" id="GO:0019957">
    <property type="term" value="F:C-C chemokine binding"/>
    <property type="evidence" value="ECO:0007669"/>
    <property type="project" value="TreeGrafter"/>
</dbReference>
<feature type="non-terminal residue" evidence="12">
    <location>
        <position position="590"/>
    </location>
</feature>
<feature type="domain" description="G-protein coupled receptors family 1 profile" evidence="11">
    <location>
        <begin position="336"/>
        <end position="582"/>
    </location>
</feature>
<dbReference type="PANTHER" id="PTHR10489:SF730">
    <property type="entry name" value="CHEMOKINE XC RECEPTOR 1"/>
    <property type="match status" value="1"/>
</dbReference>
<proteinExistence type="predicted"/>
<feature type="transmembrane region" description="Helical" evidence="10">
    <location>
        <begin position="113"/>
        <end position="137"/>
    </location>
</feature>
<evidence type="ECO:0000256" key="9">
    <source>
        <dbReference type="ARBA" id="ARBA00023224"/>
    </source>
</evidence>
<feature type="transmembrane region" description="Helical" evidence="10">
    <location>
        <begin position="479"/>
        <end position="498"/>
    </location>
</feature>
<keyword evidence="5" id="KW-0297">G-protein coupled receptor</keyword>
<dbReference type="PRINTS" id="PR00237">
    <property type="entry name" value="GPCRRHODOPSN"/>
</dbReference>
<evidence type="ECO:0000256" key="1">
    <source>
        <dbReference type="ARBA" id="ARBA00004651"/>
    </source>
</evidence>
<feature type="transmembrane region" description="Helical" evidence="10">
    <location>
        <begin position="320"/>
        <end position="344"/>
    </location>
</feature>
<dbReference type="GO" id="GO:0060326">
    <property type="term" value="P:cell chemotaxis"/>
    <property type="evidence" value="ECO:0007669"/>
    <property type="project" value="TreeGrafter"/>
</dbReference>
<evidence type="ECO:0000256" key="7">
    <source>
        <dbReference type="ARBA" id="ARBA00023157"/>
    </source>
</evidence>
<evidence type="ECO:0000256" key="8">
    <source>
        <dbReference type="ARBA" id="ARBA00023170"/>
    </source>
</evidence>
<feature type="transmembrane region" description="Helical" evidence="10">
    <location>
        <begin position="157"/>
        <end position="180"/>
    </location>
</feature>
<evidence type="ECO:0000256" key="2">
    <source>
        <dbReference type="ARBA" id="ARBA00022475"/>
    </source>
</evidence>
<keyword evidence="7" id="KW-1015">Disulfide bond</keyword>
<keyword evidence="2" id="KW-1003">Cell membrane</keyword>
<evidence type="ECO:0000256" key="4">
    <source>
        <dbReference type="ARBA" id="ARBA00022989"/>
    </source>
</evidence>
<dbReference type="InterPro" id="IPR017452">
    <property type="entry name" value="GPCR_Rhodpsn_7TM"/>
</dbReference>
<keyword evidence="6 10" id="KW-0472">Membrane</keyword>
<gene>
    <name evidence="12" type="ORF">C0J50_6195</name>
</gene>
<evidence type="ECO:0000256" key="6">
    <source>
        <dbReference type="ARBA" id="ARBA00023136"/>
    </source>
</evidence>
<keyword evidence="8 12" id="KW-0675">Receptor</keyword>
<feature type="domain" description="G-protein coupled receptors family 1 profile" evidence="11">
    <location>
        <begin position="17"/>
        <end position="263"/>
    </location>
</feature>
<feature type="non-terminal residue" evidence="12">
    <location>
        <position position="1"/>
    </location>
</feature>
<evidence type="ECO:0000256" key="3">
    <source>
        <dbReference type="ARBA" id="ARBA00022692"/>
    </source>
</evidence>
<dbReference type="Pfam" id="PF00001">
    <property type="entry name" value="7tm_1"/>
    <property type="match status" value="2"/>
</dbReference>
<comment type="subcellular location">
    <subcellularLocation>
        <location evidence="1">Cell membrane</location>
        <topology evidence="1">Multi-pass membrane protein</topology>
    </subcellularLocation>
</comment>
<keyword evidence="4 10" id="KW-1133">Transmembrane helix</keyword>
<dbReference type="InterPro" id="IPR050119">
    <property type="entry name" value="CCR1-9-like"/>
</dbReference>
<feature type="transmembrane region" description="Helical" evidence="10">
    <location>
        <begin position="395"/>
        <end position="413"/>
    </location>
</feature>
<reference evidence="12" key="1">
    <citation type="submission" date="2018-07" db="EMBL/GenBank/DDBJ databases">
        <title>Comparative genomics of catfishes provides insights into carnivory and benthic adaptation.</title>
        <authorList>
            <person name="Zhang Y."/>
            <person name="Wang D."/>
            <person name="Peng Z."/>
            <person name="Zheng S."/>
            <person name="Shao F."/>
            <person name="Tao W."/>
        </authorList>
    </citation>
    <scope>NUCLEOTIDE SEQUENCE</scope>
    <source>
        <strain evidence="12">Chongqing</strain>
    </source>
</reference>
<dbReference type="EMBL" id="MU579904">
    <property type="protein sequence ID" value="KAI5609193.1"/>
    <property type="molecule type" value="Genomic_DNA"/>
</dbReference>
<dbReference type="PROSITE" id="PS50262">
    <property type="entry name" value="G_PROTEIN_RECEP_F1_2"/>
    <property type="match status" value="2"/>
</dbReference>
<dbReference type="Gene3D" id="1.20.1070.10">
    <property type="entry name" value="Rhodopsin 7-helix transmembrane proteins"/>
    <property type="match status" value="2"/>
</dbReference>
<evidence type="ECO:0000256" key="10">
    <source>
        <dbReference type="SAM" id="Phobius"/>
    </source>
</evidence>
<dbReference type="FunFam" id="1.20.1070.10:FF:000130">
    <property type="entry name" value="Chemokine (C-C motif) receptor 2"/>
    <property type="match status" value="2"/>
</dbReference>
<feature type="transmembrane region" description="Helical" evidence="10">
    <location>
        <begin position="519"/>
        <end position="537"/>
    </location>
</feature>
<dbReference type="SUPFAM" id="SSF81321">
    <property type="entry name" value="Family A G protein-coupled receptor-like"/>
    <property type="match status" value="2"/>
</dbReference>
<feature type="transmembrane region" description="Helical" evidence="10">
    <location>
        <begin position="200"/>
        <end position="221"/>
    </location>
</feature>
<organism evidence="12 13">
    <name type="scientific">Silurus asotus</name>
    <name type="common">Amur catfish</name>
    <name type="synonym">Parasilurus asotus</name>
    <dbReference type="NCBI Taxonomy" id="30991"/>
    <lineage>
        <taxon>Eukaryota</taxon>
        <taxon>Metazoa</taxon>
        <taxon>Chordata</taxon>
        <taxon>Craniata</taxon>
        <taxon>Vertebrata</taxon>
        <taxon>Euteleostomi</taxon>
        <taxon>Actinopterygii</taxon>
        <taxon>Neopterygii</taxon>
        <taxon>Teleostei</taxon>
        <taxon>Ostariophysi</taxon>
        <taxon>Siluriformes</taxon>
        <taxon>Siluridae</taxon>
        <taxon>Silurus</taxon>
    </lineage>
</organism>
<protein>
    <submittedName>
        <fullName evidence="12">Chemokine XC receptor 1</fullName>
    </submittedName>
</protein>
<feature type="transmembrane region" description="Helical" evidence="10">
    <location>
        <begin position="6"/>
        <end position="28"/>
    </location>
</feature>
<dbReference type="InterPro" id="IPR000276">
    <property type="entry name" value="GPCR_Rhodpsn"/>
</dbReference>
<dbReference type="Proteomes" id="UP001205998">
    <property type="component" value="Unassembled WGS sequence"/>
</dbReference>
<dbReference type="GO" id="GO:0019722">
    <property type="term" value="P:calcium-mediated signaling"/>
    <property type="evidence" value="ECO:0007669"/>
    <property type="project" value="TreeGrafter"/>
</dbReference>
<dbReference type="PRINTS" id="PR00657">
    <property type="entry name" value="CCCHEMOKINER"/>
</dbReference>
<feature type="transmembrane region" description="Helical" evidence="10">
    <location>
        <begin position="356"/>
        <end position="375"/>
    </location>
</feature>
<keyword evidence="13" id="KW-1185">Reference proteome</keyword>
<dbReference type="GO" id="GO:0016493">
    <property type="term" value="F:C-C chemokine receptor activity"/>
    <property type="evidence" value="ECO:0007669"/>
    <property type="project" value="TreeGrafter"/>
</dbReference>
<name>A0AAD5FAU3_SILAS</name>